<feature type="transmembrane region" description="Helical" evidence="1">
    <location>
        <begin position="71"/>
        <end position="98"/>
    </location>
</feature>
<dbReference type="GO" id="GO:0005886">
    <property type="term" value="C:plasma membrane"/>
    <property type="evidence" value="ECO:0007669"/>
    <property type="project" value="TreeGrafter"/>
</dbReference>
<proteinExistence type="predicted"/>
<evidence type="ECO:0000313" key="2">
    <source>
        <dbReference type="EMBL" id="SJN23606.1"/>
    </source>
</evidence>
<organism evidence="2 3">
    <name type="scientific">Marinilactibacillus psychrotolerans 42ea</name>
    <dbReference type="NCBI Taxonomy" id="1255609"/>
    <lineage>
        <taxon>Bacteria</taxon>
        <taxon>Bacillati</taxon>
        <taxon>Bacillota</taxon>
        <taxon>Bacilli</taxon>
        <taxon>Lactobacillales</taxon>
        <taxon>Carnobacteriaceae</taxon>
        <taxon>Marinilactibacillus</taxon>
    </lineage>
</organism>
<feature type="transmembrane region" description="Helical" evidence="1">
    <location>
        <begin position="110"/>
        <end position="129"/>
    </location>
</feature>
<sequence length="168" mass="17534">MDALTAWLEKYILPIAGRIGAQKHLVALRDAFIGTLPATMAGSVAVMLNAILRDLPPQFFEGYDGNSIPVISQIIAINGYVWNGTLAVAGLIFVFSWGYNLARAYGVNELAGGIVATASSIAGITFSFAGEITGLNLDQSTIDAININEAGWTATATGISATGWAGCH</sequence>
<reference evidence="2 3" key="1">
    <citation type="submission" date="2017-02" db="EMBL/GenBank/DDBJ databases">
        <authorList>
            <person name="Peterson S.W."/>
        </authorList>
    </citation>
    <scope>NUCLEOTIDE SEQUENCE [LARGE SCALE GENOMIC DNA]</scope>
    <source>
        <strain evidence="2 3">42ea</strain>
    </source>
</reference>
<accession>A0A1R4IUP5</accession>
<keyword evidence="1" id="KW-0472">Membrane</keyword>
<keyword evidence="2" id="KW-0808">Transferase</keyword>
<evidence type="ECO:0000256" key="1">
    <source>
        <dbReference type="SAM" id="Phobius"/>
    </source>
</evidence>
<keyword evidence="1" id="KW-0812">Transmembrane</keyword>
<dbReference type="GO" id="GO:0016740">
    <property type="term" value="F:transferase activity"/>
    <property type="evidence" value="ECO:0007669"/>
    <property type="project" value="UniProtKB-KW"/>
</dbReference>
<dbReference type="PANTHER" id="PTHR33989">
    <property type="match status" value="1"/>
</dbReference>
<keyword evidence="1" id="KW-1133">Transmembrane helix</keyword>
<gene>
    <name evidence="2" type="ORF">FM115_02735</name>
</gene>
<dbReference type="AlphaFoldDB" id="A0A1R4IUP5"/>
<protein>
    <submittedName>
        <fullName evidence="2">PTS system, cellobiose-specific IIC component</fullName>
        <ecNumber evidence="2">2.7.1.191</ecNumber>
    </submittedName>
</protein>
<dbReference type="EMBL" id="FUKW01000043">
    <property type="protein sequence ID" value="SJN23606.1"/>
    <property type="molecule type" value="Genomic_DNA"/>
</dbReference>
<dbReference type="PANTHER" id="PTHR33989:SF4">
    <property type="entry name" value="PTS SYSTEM N,N'-DIACETYLCHITOBIOSE-SPECIFIC EIIC COMPONENT"/>
    <property type="match status" value="1"/>
</dbReference>
<dbReference type="Proteomes" id="UP000195611">
    <property type="component" value="Unassembled WGS sequence"/>
</dbReference>
<evidence type="ECO:0000313" key="3">
    <source>
        <dbReference type="Proteomes" id="UP000195611"/>
    </source>
</evidence>
<dbReference type="EC" id="2.7.1.191" evidence="2"/>
<dbReference type="InterPro" id="IPR051088">
    <property type="entry name" value="PTS_Sugar-EIIC/EIIB"/>
</dbReference>
<dbReference type="GO" id="GO:1902815">
    <property type="term" value="P:N,N'-diacetylchitobiose import"/>
    <property type="evidence" value="ECO:0007669"/>
    <property type="project" value="TreeGrafter"/>
</dbReference>
<feature type="transmembrane region" description="Helical" evidence="1">
    <location>
        <begin position="31"/>
        <end position="51"/>
    </location>
</feature>
<name>A0A1R4IUP5_9LACT</name>